<dbReference type="RefSeq" id="WP_240566513.1">
    <property type="nucleotide sequence ID" value="NZ_JAKVPY010000001.1"/>
</dbReference>
<dbReference type="Gene3D" id="3.40.50.300">
    <property type="entry name" value="P-loop containing nucleotide triphosphate hydrolases"/>
    <property type="match status" value="1"/>
</dbReference>
<evidence type="ECO:0000256" key="10">
    <source>
        <dbReference type="ARBA" id="ARBA00022573"/>
    </source>
</evidence>
<comment type="function">
    <text evidence="4">Catalyzes ATP-dependent phosphorylation of adenosylcobinamide and addition of GMP to adenosylcobinamide phosphate.</text>
</comment>
<dbReference type="Pfam" id="PF02283">
    <property type="entry name" value="CobU"/>
    <property type="match status" value="1"/>
</dbReference>
<dbReference type="InterPro" id="IPR003203">
    <property type="entry name" value="CobU/CobP"/>
</dbReference>
<keyword evidence="12" id="KW-0547">Nucleotide-binding</keyword>
<keyword evidence="11" id="KW-0808">Transferase</keyword>
<sequence>MQLFIGGACAGKRDTVSERFPVARWHRLEPGTPLEGWRETAICGEPLVVTGWAGWIEAALATRTDDGLRREWEQTLDAFADAERERAVEVVVILPEMGRGIVPMAVEERRLRDLTGWLAQDVAERSEAVWYVRHGLVQRLRQVKPGADAR</sequence>
<comment type="catalytic activity">
    <reaction evidence="2">
        <text>adenosylcob(III)inamide phosphate + GTP + H(+) = adenosylcob(III)inamide-GDP + diphosphate</text>
        <dbReference type="Rhea" id="RHEA:22712"/>
        <dbReference type="ChEBI" id="CHEBI:15378"/>
        <dbReference type="ChEBI" id="CHEBI:33019"/>
        <dbReference type="ChEBI" id="CHEBI:37565"/>
        <dbReference type="ChEBI" id="CHEBI:58502"/>
        <dbReference type="ChEBI" id="CHEBI:60487"/>
        <dbReference type="EC" id="2.7.7.62"/>
    </reaction>
</comment>
<dbReference type="GO" id="GO:0016779">
    <property type="term" value="F:nucleotidyltransferase activity"/>
    <property type="evidence" value="ECO:0007669"/>
    <property type="project" value="UniProtKB-KW"/>
</dbReference>
<evidence type="ECO:0000256" key="3">
    <source>
        <dbReference type="ARBA" id="ARBA00001522"/>
    </source>
</evidence>
<keyword evidence="19" id="KW-1185">Reference proteome</keyword>
<evidence type="ECO:0000256" key="9">
    <source>
        <dbReference type="ARBA" id="ARBA00012523"/>
    </source>
</evidence>
<dbReference type="GO" id="GO:0016301">
    <property type="term" value="F:kinase activity"/>
    <property type="evidence" value="ECO:0007669"/>
    <property type="project" value="UniProtKB-KW"/>
</dbReference>
<evidence type="ECO:0000256" key="17">
    <source>
        <dbReference type="ARBA" id="ARBA00030571"/>
    </source>
</evidence>
<dbReference type="EC" id="2.7.7.62" evidence="9"/>
<dbReference type="InterPro" id="IPR027417">
    <property type="entry name" value="P-loop_NTPase"/>
</dbReference>
<reference evidence="18 19" key="1">
    <citation type="submission" date="2022-02" db="EMBL/GenBank/DDBJ databases">
        <title>Halomonas fukangensis sp. nov., a halophilic bacterium isolated from a bulk soil of Kalidium foliatum at Fukang.</title>
        <authorList>
            <person name="Huang Y."/>
        </authorList>
    </citation>
    <scope>NUCLEOTIDE SEQUENCE [LARGE SCALE GENOMIC DNA]</scope>
    <source>
        <strain evidence="18 19">EGI 63088</strain>
    </source>
</reference>
<proteinExistence type="inferred from homology"/>
<comment type="catalytic activity">
    <reaction evidence="1">
        <text>adenosylcob(III)inamide + ATP = adenosylcob(III)inamide phosphate + ADP + H(+)</text>
        <dbReference type="Rhea" id="RHEA:15769"/>
        <dbReference type="ChEBI" id="CHEBI:2480"/>
        <dbReference type="ChEBI" id="CHEBI:15378"/>
        <dbReference type="ChEBI" id="CHEBI:30616"/>
        <dbReference type="ChEBI" id="CHEBI:58502"/>
        <dbReference type="ChEBI" id="CHEBI:456216"/>
        <dbReference type="EC" id="2.7.1.156"/>
    </reaction>
</comment>
<dbReference type="EC" id="2.7.1.156" evidence="8"/>
<evidence type="ECO:0000256" key="6">
    <source>
        <dbReference type="ARBA" id="ARBA00005159"/>
    </source>
</evidence>
<evidence type="ECO:0000256" key="1">
    <source>
        <dbReference type="ARBA" id="ARBA00000312"/>
    </source>
</evidence>
<evidence type="ECO:0000313" key="18">
    <source>
        <dbReference type="EMBL" id="MCH4561536.1"/>
    </source>
</evidence>
<evidence type="ECO:0000256" key="8">
    <source>
        <dbReference type="ARBA" id="ARBA00012016"/>
    </source>
</evidence>
<name>A0ABS9RNI5_9GAMM</name>
<evidence type="ECO:0000256" key="12">
    <source>
        <dbReference type="ARBA" id="ARBA00022741"/>
    </source>
</evidence>
<comment type="catalytic activity">
    <reaction evidence="3">
        <text>adenosylcob(III)inamide + GTP = adenosylcob(III)inamide phosphate + GDP + H(+)</text>
        <dbReference type="Rhea" id="RHEA:15765"/>
        <dbReference type="ChEBI" id="CHEBI:2480"/>
        <dbReference type="ChEBI" id="CHEBI:15378"/>
        <dbReference type="ChEBI" id="CHEBI:37565"/>
        <dbReference type="ChEBI" id="CHEBI:58189"/>
        <dbReference type="ChEBI" id="CHEBI:58502"/>
        <dbReference type="EC" id="2.7.1.156"/>
    </reaction>
</comment>
<evidence type="ECO:0000256" key="15">
    <source>
        <dbReference type="ARBA" id="ARBA00023134"/>
    </source>
</evidence>
<evidence type="ECO:0000256" key="16">
    <source>
        <dbReference type="ARBA" id="ARBA00029570"/>
    </source>
</evidence>
<keyword evidence="13 18" id="KW-0418">Kinase</keyword>
<keyword evidence="18" id="KW-0548">Nucleotidyltransferase</keyword>
<evidence type="ECO:0000256" key="5">
    <source>
        <dbReference type="ARBA" id="ARBA00004692"/>
    </source>
</evidence>
<evidence type="ECO:0000256" key="2">
    <source>
        <dbReference type="ARBA" id="ARBA00000711"/>
    </source>
</evidence>
<evidence type="ECO:0000256" key="4">
    <source>
        <dbReference type="ARBA" id="ARBA00003889"/>
    </source>
</evidence>
<evidence type="ECO:0000256" key="11">
    <source>
        <dbReference type="ARBA" id="ARBA00022679"/>
    </source>
</evidence>
<organism evidence="18 19">
    <name type="scientific">Halomonas flagellata</name>
    <dbReference type="NCBI Taxonomy" id="2920385"/>
    <lineage>
        <taxon>Bacteria</taxon>
        <taxon>Pseudomonadati</taxon>
        <taxon>Pseudomonadota</taxon>
        <taxon>Gammaproteobacteria</taxon>
        <taxon>Oceanospirillales</taxon>
        <taxon>Halomonadaceae</taxon>
        <taxon>Halomonas</taxon>
    </lineage>
</organism>
<dbReference type="Proteomes" id="UP001202117">
    <property type="component" value="Unassembled WGS sequence"/>
</dbReference>
<dbReference type="PANTHER" id="PTHR34848">
    <property type="match status" value="1"/>
</dbReference>
<comment type="pathway">
    <text evidence="5">Cofactor biosynthesis; adenosylcobalamin biosynthesis; adenosylcobalamin from cob(II)yrinate a,c-diamide: step 6/7.</text>
</comment>
<evidence type="ECO:0000256" key="13">
    <source>
        <dbReference type="ARBA" id="ARBA00022777"/>
    </source>
</evidence>
<comment type="pathway">
    <text evidence="6">Cofactor biosynthesis; adenosylcobalamin biosynthesis; adenosylcobalamin from cob(II)yrinate a,c-diamide: step 5/7.</text>
</comment>
<comment type="similarity">
    <text evidence="7">Belongs to the CobU/CobP family.</text>
</comment>
<evidence type="ECO:0000256" key="7">
    <source>
        <dbReference type="ARBA" id="ARBA00007490"/>
    </source>
</evidence>
<accession>A0ABS9RNI5</accession>
<keyword evidence="15" id="KW-0342">GTP-binding</keyword>
<evidence type="ECO:0000313" key="19">
    <source>
        <dbReference type="Proteomes" id="UP001202117"/>
    </source>
</evidence>
<dbReference type="EMBL" id="JAKVPY010000001">
    <property type="protein sequence ID" value="MCH4561536.1"/>
    <property type="molecule type" value="Genomic_DNA"/>
</dbReference>
<keyword evidence="14" id="KW-0067">ATP-binding</keyword>
<protein>
    <recommendedName>
        <fullName evidence="16">Adenosylcobinamide kinase</fullName>
        <ecNumber evidence="8">2.7.1.156</ecNumber>
        <ecNumber evidence="9">2.7.7.62</ecNumber>
    </recommendedName>
    <alternativeName>
        <fullName evidence="17">Adenosylcobinamide-phosphate guanylyltransferase</fullName>
    </alternativeName>
</protein>
<dbReference type="PANTHER" id="PTHR34848:SF1">
    <property type="entry name" value="BIFUNCTIONAL ADENOSYLCOBALAMIN BIOSYNTHESIS PROTEIN COBU"/>
    <property type="match status" value="1"/>
</dbReference>
<dbReference type="SUPFAM" id="SSF52540">
    <property type="entry name" value="P-loop containing nucleoside triphosphate hydrolases"/>
    <property type="match status" value="1"/>
</dbReference>
<comment type="caution">
    <text evidence="18">The sequence shown here is derived from an EMBL/GenBank/DDBJ whole genome shotgun (WGS) entry which is preliminary data.</text>
</comment>
<evidence type="ECO:0000256" key="14">
    <source>
        <dbReference type="ARBA" id="ARBA00022840"/>
    </source>
</evidence>
<gene>
    <name evidence="18" type="ORF">MKP05_00130</name>
</gene>
<keyword evidence="10" id="KW-0169">Cobalamin biosynthesis</keyword>